<dbReference type="OrthoDB" id="509138at2759"/>
<keyword evidence="6" id="KW-0677">Repeat</keyword>
<dbReference type="Pfam" id="PF10225">
    <property type="entry name" value="NEMP"/>
    <property type="match status" value="1"/>
</dbReference>
<evidence type="ECO:0000256" key="4">
    <source>
        <dbReference type="ARBA" id="ARBA00022692"/>
    </source>
</evidence>
<dbReference type="Pfam" id="PF23598">
    <property type="entry name" value="LRR_14"/>
    <property type="match status" value="1"/>
</dbReference>
<accession>U4UDI7</accession>
<dbReference type="SMART" id="SM00369">
    <property type="entry name" value="LRR_TYP"/>
    <property type="match status" value="7"/>
</dbReference>
<evidence type="ECO:0000256" key="9">
    <source>
        <dbReference type="ARBA" id="ARBA00023242"/>
    </source>
</evidence>
<feature type="transmembrane region" description="Helical" evidence="10">
    <location>
        <begin position="388"/>
        <end position="407"/>
    </location>
</feature>
<keyword evidence="7 10" id="KW-1133">Transmembrane helix</keyword>
<sequence length="650" mass="74507">MATAPSVSCLPHNAKMSKAKKVLDEAREIQNPELDLFDKNVSTFEEMTGLLNMTYITRLTLSHNAIKSVPPGLANLSNLEIINLANNQIEELPLSLSSMPKLRILNLSINKLYSLPRGFGAFPVLEVLDLTYNNLKEDALPGNFFLMGTLRALYLGDNDFEYLPPEIKNLKNLEILGLRENDLLELPKEIGELTRLKELHLQGNRLTFLPPDLGQLDMSSNKAAFRLEGNKWIPPIADQLQLGISHLQDYLKSETYRITYNRCLTNKPEAPPPFHYLEQNEVFKFNPNPYSNRQLYIYCYQGTPKYVIHVWQSVLLKIDHSTQDYNQFDGNTPEQVQQEYVDQRHSWSINLFAIKSKSIKLNPFNCSCVGIESRDAYSVHLQVIRVDLWRILAASLGVMLFFSAASLSRNTLFHYLCGISFGICASFLILIYLISKLFPRKTLMYGVIGAGWTIVIYFLQIMCDNIKLITSTYQAYVIWYTVITGAISFVLCYRWGPVQNPRTITLIKWTLQLMGLVTIYLSSCFQEAAMGQIILLLLMAGLPKRWLNAPLMYWKKKFPPKVKLLTNEEYYMQGVSETTKALEELRQFCSSPNCNQWKTALKVKDVKRFASFVEGNSHLTDEEILEYETSIQYRPFADEEDSVITSDEGW</sequence>
<comment type="subcellular location">
    <subcellularLocation>
        <location evidence="1">Nucleus inner membrane</location>
        <topology evidence="1">Multi-pass membrane protein</topology>
        <orientation evidence="1">Nucleoplasmic side</orientation>
    </subcellularLocation>
</comment>
<dbReference type="AlphaFoldDB" id="U4UDI7"/>
<keyword evidence="4 10" id="KW-0812">Transmembrane</keyword>
<evidence type="ECO:0000256" key="2">
    <source>
        <dbReference type="ARBA" id="ARBA00005748"/>
    </source>
</evidence>
<protein>
    <recommendedName>
        <fullName evidence="11">Disease resistance R13L4/SHOC-2-like LRR domain-containing protein</fullName>
    </recommendedName>
</protein>
<keyword evidence="8 10" id="KW-0472">Membrane</keyword>
<evidence type="ECO:0000313" key="13">
    <source>
        <dbReference type="Proteomes" id="UP000030742"/>
    </source>
</evidence>
<dbReference type="InterPro" id="IPR001611">
    <property type="entry name" value="Leu-rich_rpt"/>
</dbReference>
<feature type="domain" description="Disease resistance R13L4/SHOC-2-like LRR" evidence="11">
    <location>
        <begin position="121"/>
        <end position="216"/>
    </location>
</feature>
<organism evidence="12 13">
    <name type="scientific">Dendroctonus ponderosae</name>
    <name type="common">Mountain pine beetle</name>
    <dbReference type="NCBI Taxonomy" id="77166"/>
    <lineage>
        <taxon>Eukaryota</taxon>
        <taxon>Metazoa</taxon>
        <taxon>Ecdysozoa</taxon>
        <taxon>Arthropoda</taxon>
        <taxon>Hexapoda</taxon>
        <taxon>Insecta</taxon>
        <taxon>Pterygota</taxon>
        <taxon>Neoptera</taxon>
        <taxon>Endopterygota</taxon>
        <taxon>Coleoptera</taxon>
        <taxon>Polyphaga</taxon>
        <taxon>Cucujiformia</taxon>
        <taxon>Curculionidae</taxon>
        <taxon>Scolytinae</taxon>
        <taxon>Dendroctonus</taxon>
    </lineage>
</organism>
<feature type="transmembrane region" description="Helical" evidence="10">
    <location>
        <begin position="473"/>
        <end position="493"/>
    </location>
</feature>
<evidence type="ECO:0000256" key="6">
    <source>
        <dbReference type="ARBA" id="ARBA00022737"/>
    </source>
</evidence>
<evidence type="ECO:0000256" key="3">
    <source>
        <dbReference type="ARBA" id="ARBA00022614"/>
    </source>
</evidence>
<keyword evidence="9" id="KW-0539">Nucleus</keyword>
<proteinExistence type="inferred from homology"/>
<dbReference type="GO" id="GO:0005637">
    <property type="term" value="C:nuclear inner membrane"/>
    <property type="evidence" value="ECO:0007669"/>
    <property type="project" value="UniProtKB-SubCell"/>
</dbReference>
<feature type="transmembrane region" description="Helical" evidence="10">
    <location>
        <begin position="442"/>
        <end position="461"/>
    </location>
</feature>
<dbReference type="PANTHER" id="PTHR13598">
    <property type="entry name" value="AT07567P-RELATED"/>
    <property type="match status" value="1"/>
</dbReference>
<dbReference type="PANTHER" id="PTHR13598:SF1">
    <property type="entry name" value="AT07567P-RELATED"/>
    <property type="match status" value="1"/>
</dbReference>
<evidence type="ECO:0000256" key="7">
    <source>
        <dbReference type="ARBA" id="ARBA00022989"/>
    </source>
</evidence>
<feature type="transmembrane region" description="Helical" evidence="10">
    <location>
        <begin position="413"/>
        <end position="435"/>
    </location>
</feature>
<gene>
    <name evidence="12" type="ORF">D910_09361</name>
</gene>
<evidence type="ECO:0000256" key="10">
    <source>
        <dbReference type="SAM" id="Phobius"/>
    </source>
</evidence>
<dbReference type="Pfam" id="PF13855">
    <property type="entry name" value="LRR_8"/>
    <property type="match status" value="1"/>
</dbReference>
<dbReference type="InterPro" id="IPR003591">
    <property type="entry name" value="Leu-rich_rpt_typical-subtyp"/>
</dbReference>
<keyword evidence="3" id="KW-0433">Leucine-rich repeat</keyword>
<dbReference type="STRING" id="77166.U4UDI7"/>
<comment type="similarity">
    <text evidence="2">Belongs to the NEMP family.</text>
</comment>
<dbReference type="FunFam" id="3.80.10.10:FF:000034">
    <property type="entry name" value="Ras suppressor protein 1"/>
    <property type="match status" value="1"/>
</dbReference>
<name>U4UDI7_DENPD</name>
<dbReference type="Gene3D" id="3.80.10.10">
    <property type="entry name" value="Ribonuclease Inhibitor"/>
    <property type="match status" value="2"/>
</dbReference>
<dbReference type="SUPFAM" id="SSF52058">
    <property type="entry name" value="L domain-like"/>
    <property type="match status" value="1"/>
</dbReference>
<dbReference type="InterPro" id="IPR055414">
    <property type="entry name" value="LRR_R13L4/SHOC2-like"/>
</dbReference>
<dbReference type="PROSITE" id="PS51450">
    <property type="entry name" value="LRR"/>
    <property type="match status" value="1"/>
</dbReference>
<evidence type="ECO:0000256" key="8">
    <source>
        <dbReference type="ARBA" id="ARBA00023136"/>
    </source>
</evidence>
<evidence type="ECO:0000256" key="5">
    <source>
        <dbReference type="ARBA" id="ARBA00022729"/>
    </source>
</evidence>
<evidence type="ECO:0000256" key="1">
    <source>
        <dbReference type="ARBA" id="ARBA00004575"/>
    </source>
</evidence>
<dbReference type="EMBL" id="KB632309">
    <property type="protein sequence ID" value="ERL92039.1"/>
    <property type="molecule type" value="Genomic_DNA"/>
</dbReference>
<dbReference type="InterPro" id="IPR032675">
    <property type="entry name" value="LRR_dom_sf"/>
</dbReference>
<evidence type="ECO:0000313" key="12">
    <source>
        <dbReference type="EMBL" id="ERL92039.1"/>
    </source>
</evidence>
<evidence type="ECO:0000259" key="11">
    <source>
        <dbReference type="Pfam" id="PF23598"/>
    </source>
</evidence>
<dbReference type="InterPro" id="IPR019358">
    <property type="entry name" value="NEMP_fam"/>
</dbReference>
<dbReference type="Proteomes" id="UP000030742">
    <property type="component" value="Unassembled WGS sequence"/>
</dbReference>
<reference evidence="12 13" key="1">
    <citation type="journal article" date="2013" name="Genome Biol.">
        <title>Draft genome of the mountain pine beetle, Dendroctonus ponderosae Hopkins, a major forest pest.</title>
        <authorList>
            <person name="Keeling C.I."/>
            <person name="Yuen M.M."/>
            <person name="Liao N.Y."/>
            <person name="Docking T.R."/>
            <person name="Chan S.K."/>
            <person name="Taylor G.A."/>
            <person name="Palmquist D.L."/>
            <person name="Jackman S.D."/>
            <person name="Nguyen A."/>
            <person name="Li M."/>
            <person name="Henderson H."/>
            <person name="Janes J.K."/>
            <person name="Zhao Y."/>
            <person name="Pandoh P."/>
            <person name="Moore R."/>
            <person name="Sperling F.A."/>
            <person name="Huber D.P."/>
            <person name="Birol I."/>
            <person name="Jones S.J."/>
            <person name="Bohlmann J."/>
        </authorList>
    </citation>
    <scope>NUCLEOTIDE SEQUENCE</scope>
</reference>
<keyword evidence="5" id="KW-0732">Signal</keyword>